<dbReference type="InterPro" id="IPR051084">
    <property type="entry name" value="H+-coupled_symporters"/>
</dbReference>
<feature type="transmembrane region" description="Helical" evidence="9">
    <location>
        <begin position="122"/>
        <end position="142"/>
    </location>
</feature>
<dbReference type="PROSITE" id="PS00217">
    <property type="entry name" value="SUGAR_TRANSPORT_2"/>
    <property type="match status" value="1"/>
</dbReference>
<dbReference type="Gene3D" id="1.20.1250.20">
    <property type="entry name" value="MFS general substrate transporter like domains"/>
    <property type="match status" value="2"/>
</dbReference>
<evidence type="ECO:0000256" key="2">
    <source>
        <dbReference type="ARBA" id="ARBA00008240"/>
    </source>
</evidence>
<dbReference type="InterPro" id="IPR005828">
    <property type="entry name" value="MFS_sugar_transport-like"/>
</dbReference>
<evidence type="ECO:0000313" key="11">
    <source>
        <dbReference type="EMBL" id="PBJ95044.1"/>
    </source>
</evidence>
<feature type="transmembrane region" description="Helical" evidence="9">
    <location>
        <begin position="198"/>
        <end position="217"/>
    </location>
</feature>
<keyword evidence="6" id="KW-0769">Symport</keyword>
<comment type="similarity">
    <text evidence="2">Belongs to the major facilitator superfamily. Metabolite:H+ Symporter (MHS) family (TC 2.A.1.6) family.</text>
</comment>
<feature type="domain" description="Major facilitator superfamily (MFS) profile" evidence="10">
    <location>
        <begin position="26"/>
        <end position="429"/>
    </location>
</feature>
<evidence type="ECO:0000256" key="6">
    <source>
        <dbReference type="ARBA" id="ARBA00022847"/>
    </source>
</evidence>
<comment type="caution">
    <text evidence="11">The sequence shown here is derived from an EMBL/GenBank/DDBJ whole genome shotgun (WGS) entry which is preliminary data.</text>
</comment>
<comment type="subcellular location">
    <subcellularLocation>
        <location evidence="1">Cell membrane</location>
        <topology evidence="1">Multi-pass membrane protein</topology>
    </subcellularLocation>
</comment>
<dbReference type="PROSITE" id="PS50850">
    <property type="entry name" value="MFS"/>
    <property type="match status" value="1"/>
</dbReference>
<dbReference type="AlphaFoldDB" id="A0A2A3M4T3"/>
<dbReference type="PANTHER" id="PTHR43528:SF1">
    <property type="entry name" value="ALPHA-KETOGLUTARATE PERMEASE"/>
    <property type="match status" value="1"/>
</dbReference>
<sequence length="436" mass="47287">MNNMTETLPGSVAYAAPDATRLRRKSLLATGVGNLLEWFDWTLYTVASVYIASALFDKSNPTSALLATLAVFAAGFLLRPLGGIVFGILADRLGRRTVLLSTMLLMAGASLLIAFIPSYESIGSWASGLLLCARLVQGFAHGGETTTSYAYIAEIAPPKRRGLWSSTVFFAVGSGSLLATFYMALLTSMLSTEQMQDWGWRIPFATGGLLAVVALWLRRNMMESDHSPSTASATQHTTCWSRGQVLQHGVRLFLYEAGATLTYYTWVTSASIYAMSVKGMDPHNAFMMSCVAQVIYLAFLPVCGWVSDQVGRKVCALISLLGIAATLFPLWGMISSEPWTLMVAQTAGLMLVAFITGCKPASISEQVPTRYRTRMFGVCISLGVAVFGGTASYVTTWLYSEQIGWVFNVYLIVVALIASGVVLMWKNNHGIPIDQV</sequence>
<evidence type="ECO:0000256" key="8">
    <source>
        <dbReference type="ARBA" id="ARBA00023136"/>
    </source>
</evidence>
<evidence type="ECO:0000256" key="1">
    <source>
        <dbReference type="ARBA" id="ARBA00004651"/>
    </source>
</evidence>
<dbReference type="InterPro" id="IPR005829">
    <property type="entry name" value="Sugar_transporter_CS"/>
</dbReference>
<dbReference type="EMBL" id="NTME01000011">
    <property type="protein sequence ID" value="PBJ95044.1"/>
    <property type="molecule type" value="Genomic_DNA"/>
</dbReference>
<reference evidence="11 12" key="1">
    <citation type="submission" date="2017-09" db="EMBL/GenBank/DDBJ databases">
        <authorList>
            <person name="Ehlers B."/>
            <person name="Leendertz F.H."/>
        </authorList>
    </citation>
    <scope>NUCLEOTIDE SEQUENCE [LARGE SCALE GENOMIC DNA]</scope>
    <source>
        <strain evidence="11 12">DJ-1</strain>
    </source>
</reference>
<feature type="transmembrane region" description="Helical" evidence="9">
    <location>
        <begin position="97"/>
        <end position="116"/>
    </location>
</feature>
<dbReference type="Pfam" id="PF07690">
    <property type="entry name" value="MFS_1"/>
    <property type="match status" value="1"/>
</dbReference>
<feature type="transmembrane region" description="Helical" evidence="9">
    <location>
        <begin position="339"/>
        <end position="357"/>
    </location>
</feature>
<accession>A0A2A3M4T3</accession>
<keyword evidence="3" id="KW-0813">Transport</keyword>
<dbReference type="GO" id="GO:0015293">
    <property type="term" value="F:symporter activity"/>
    <property type="evidence" value="ECO:0007669"/>
    <property type="project" value="UniProtKB-KW"/>
</dbReference>
<feature type="transmembrane region" description="Helical" evidence="9">
    <location>
        <begin position="64"/>
        <end position="90"/>
    </location>
</feature>
<evidence type="ECO:0000259" key="10">
    <source>
        <dbReference type="PROSITE" id="PS50850"/>
    </source>
</evidence>
<evidence type="ECO:0000313" key="12">
    <source>
        <dbReference type="Proteomes" id="UP000218102"/>
    </source>
</evidence>
<dbReference type="InterPro" id="IPR020846">
    <property type="entry name" value="MFS_dom"/>
</dbReference>
<dbReference type="SUPFAM" id="SSF103473">
    <property type="entry name" value="MFS general substrate transporter"/>
    <property type="match status" value="1"/>
</dbReference>
<feature type="transmembrane region" description="Helical" evidence="9">
    <location>
        <begin position="314"/>
        <end position="333"/>
    </location>
</feature>
<dbReference type="FunFam" id="1.20.1250.20:FF:000001">
    <property type="entry name" value="Dicarboxylate MFS transporter"/>
    <property type="match status" value="1"/>
</dbReference>
<name>A0A2A3M4T3_PSEDL</name>
<keyword evidence="7 9" id="KW-1133">Transmembrane helix</keyword>
<feature type="transmembrane region" description="Helical" evidence="9">
    <location>
        <begin position="27"/>
        <end position="52"/>
    </location>
</feature>
<evidence type="ECO:0000256" key="9">
    <source>
        <dbReference type="SAM" id="Phobius"/>
    </source>
</evidence>
<evidence type="ECO:0000256" key="4">
    <source>
        <dbReference type="ARBA" id="ARBA00022475"/>
    </source>
</evidence>
<dbReference type="InterPro" id="IPR011701">
    <property type="entry name" value="MFS"/>
</dbReference>
<keyword evidence="4" id="KW-1003">Cell membrane</keyword>
<keyword evidence="5 9" id="KW-0812">Transmembrane</keyword>
<dbReference type="Pfam" id="PF00083">
    <property type="entry name" value="Sugar_tr"/>
    <property type="match status" value="1"/>
</dbReference>
<evidence type="ECO:0000256" key="3">
    <source>
        <dbReference type="ARBA" id="ARBA00022448"/>
    </source>
</evidence>
<dbReference type="InterPro" id="IPR036259">
    <property type="entry name" value="MFS_trans_sf"/>
</dbReference>
<dbReference type="RefSeq" id="WP_013972187.1">
    <property type="nucleotide sequence ID" value="NZ_JOJY01000001.1"/>
</dbReference>
<feature type="transmembrane region" description="Helical" evidence="9">
    <location>
        <begin position="378"/>
        <end position="399"/>
    </location>
</feature>
<evidence type="ECO:0000256" key="7">
    <source>
        <dbReference type="ARBA" id="ARBA00022989"/>
    </source>
</evidence>
<feature type="transmembrane region" description="Helical" evidence="9">
    <location>
        <begin position="286"/>
        <end position="307"/>
    </location>
</feature>
<keyword evidence="8 9" id="KW-0472">Membrane</keyword>
<dbReference type="PANTHER" id="PTHR43528">
    <property type="entry name" value="ALPHA-KETOGLUTARATE PERMEASE"/>
    <property type="match status" value="1"/>
</dbReference>
<dbReference type="GO" id="GO:0005886">
    <property type="term" value="C:plasma membrane"/>
    <property type="evidence" value="ECO:0007669"/>
    <property type="project" value="UniProtKB-SubCell"/>
</dbReference>
<gene>
    <name evidence="11" type="ORF">CMV24_13945</name>
</gene>
<dbReference type="Proteomes" id="UP000218102">
    <property type="component" value="Unassembled WGS sequence"/>
</dbReference>
<proteinExistence type="inferred from homology"/>
<feature type="transmembrane region" description="Helical" evidence="9">
    <location>
        <begin position="252"/>
        <end position="274"/>
    </location>
</feature>
<evidence type="ECO:0000256" key="5">
    <source>
        <dbReference type="ARBA" id="ARBA00022692"/>
    </source>
</evidence>
<feature type="transmembrane region" description="Helical" evidence="9">
    <location>
        <begin position="405"/>
        <end position="425"/>
    </location>
</feature>
<protein>
    <submittedName>
        <fullName evidence="11">MFS transporter</fullName>
    </submittedName>
</protein>
<organism evidence="11 12">
    <name type="scientific">Pseudomonas plecoglossicida</name>
    <dbReference type="NCBI Taxonomy" id="70775"/>
    <lineage>
        <taxon>Bacteria</taxon>
        <taxon>Pseudomonadati</taxon>
        <taxon>Pseudomonadota</taxon>
        <taxon>Gammaproteobacteria</taxon>
        <taxon>Pseudomonadales</taxon>
        <taxon>Pseudomonadaceae</taxon>
        <taxon>Pseudomonas</taxon>
    </lineage>
</organism>
<feature type="transmembrane region" description="Helical" evidence="9">
    <location>
        <begin position="163"/>
        <end position="186"/>
    </location>
</feature>